<gene>
    <name evidence="2" type="ORF">A0U93_06895</name>
</gene>
<accession>A0A1U9KPL5</accession>
<dbReference type="AlphaFoldDB" id="A0A1U9KPL5"/>
<reference evidence="2 3" key="1">
    <citation type="submission" date="2016-03" db="EMBL/GenBank/DDBJ databases">
        <title>Acetic acid bacteria sequencing.</title>
        <authorList>
            <person name="Brandt J."/>
            <person name="Jakob F."/>
            <person name="Vogel R.F."/>
        </authorList>
    </citation>
    <scope>NUCLEOTIDE SEQUENCE [LARGE SCALE GENOMIC DNA]</scope>
    <source>
        <strain evidence="2 3">NBRC 101099</strain>
    </source>
</reference>
<feature type="domain" description="Hedgehog/Intein (Hint)" evidence="1">
    <location>
        <begin position="118"/>
        <end position="257"/>
    </location>
</feature>
<dbReference type="SUPFAM" id="SSF51294">
    <property type="entry name" value="Hedgehog/intein (Hint) domain"/>
    <property type="match status" value="1"/>
</dbReference>
<dbReference type="InterPro" id="IPR028992">
    <property type="entry name" value="Hedgehog/Intein_dom"/>
</dbReference>
<proteinExistence type="predicted"/>
<dbReference type="STRING" id="320497.A0U93_06895"/>
<dbReference type="Pfam" id="PF13403">
    <property type="entry name" value="Hint_2"/>
    <property type="match status" value="1"/>
</dbReference>
<evidence type="ECO:0000313" key="3">
    <source>
        <dbReference type="Proteomes" id="UP000188604"/>
    </source>
</evidence>
<name>A0A1U9KPL5_9PROT</name>
<dbReference type="KEGG" id="nch:A0U93_06895"/>
<dbReference type="InterPro" id="IPR036844">
    <property type="entry name" value="Hint_dom_sf"/>
</dbReference>
<organism evidence="2 3">
    <name type="scientific">Neoasaia chiangmaiensis</name>
    <dbReference type="NCBI Taxonomy" id="320497"/>
    <lineage>
        <taxon>Bacteria</taxon>
        <taxon>Pseudomonadati</taxon>
        <taxon>Pseudomonadota</taxon>
        <taxon>Alphaproteobacteria</taxon>
        <taxon>Acetobacterales</taxon>
        <taxon>Acetobacteraceae</taxon>
        <taxon>Neoasaia</taxon>
    </lineage>
</organism>
<dbReference type="Gene3D" id="2.170.16.10">
    <property type="entry name" value="Hedgehog/Intein (Hint) domain"/>
    <property type="match status" value="1"/>
</dbReference>
<protein>
    <recommendedName>
        <fullName evidence="1">Hedgehog/Intein (Hint) domain-containing protein</fullName>
    </recommendedName>
</protein>
<dbReference type="Proteomes" id="UP000188604">
    <property type="component" value="Chromosome"/>
</dbReference>
<evidence type="ECO:0000259" key="1">
    <source>
        <dbReference type="Pfam" id="PF13403"/>
    </source>
</evidence>
<sequence>MIGLLDATTINFGVGGGTFVANAGGNLIDLSSLTINNYDPAKDEIEFQNTSSSIAHYNISSPGLFSSVQTITAYDANGNEVATVDVTPVAQLAAGDYTTGTGPLSFSNSNGNLYIGKCFLVGTLIETVKGQKAVEKIEAGDQVMAIGADGQKLPRAVIWVGQRHITVRPWLPVAEAGYPVCVLKNALGPNVPDRDLHITPEHCLYINGGFTPVRMFVNGSSIFYDTTVTQYTCHHVKTERHSIIVAQNTPTETYLDTGSDFDDAGGNVVRLFSRRQSWETDAAGPLVVDRETVEPLYRAFEDRARSAGLPSLPTAEVTNNAALHLVTPCGQVVLPQRFRDGVALFSLPSGIEHVQLVSRTAKPSDAVGPFVDDRRELGVLVGNVTLFDSGASYKIASHLRDPILSGWHGLESDRCRWTTGHARIQLPSRLSDDIGMLAIEVLAAGPYLIDSVATEFSIAV</sequence>
<dbReference type="EMBL" id="CP014691">
    <property type="protein sequence ID" value="AQS87703.1"/>
    <property type="molecule type" value="Genomic_DNA"/>
</dbReference>
<evidence type="ECO:0000313" key="2">
    <source>
        <dbReference type="EMBL" id="AQS87703.1"/>
    </source>
</evidence>
<keyword evidence="3" id="KW-1185">Reference proteome</keyword>